<evidence type="ECO:0000256" key="1">
    <source>
        <dbReference type="SAM" id="Phobius"/>
    </source>
</evidence>
<accession>A0A561VLQ7</accession>
<dbReference type="Proteomes" id="UP000320239">
    <property type="component" value="Unassembled WGS sequence"/>
</dbReference>
<feature type="transmembrane region" description="Helical" evidence="1">
    <location>
        <begin position="7"/>
        <end position="27"/>
    </location>
</feature>
<sequence>MWSRRGLLQMALGCSGWLPVPVLWLSSGPPFGATFLSKSIWLAILLTAALVSTTVILAACVRRSWGVAWASLALAATGVVVTARHDPQDDYIEYQYHTHRTALIELARDYRAGRLAGDLTLPPGVRSLSPSGFAYADRTVLFVQMWQDWRAESGTGLAYFADPPTAETSITTASGDRGQPQREVGDGWWWVK</sequence>
<comment type="caution">
    <text evidence="2">The sequence shown here is derived from an EMBL/GenBank/DDBJ whole genome shotgun (WGS) entry which is preliminary data.</text>
</comment>
<organism evidence="2 3">
    <name type="scientific">Actinoplanes teichomyceticus</name>
    <dbReference type="NCBI Taxonomy" id="1867"/>
    <lineage>
        <taxon>Bacteria</taxon>
        <taxon>Bacillati</taxon>
        <taxon>Actinomycetota</taxon>
        <taxon>Actinomycetes</taxon>
        <taxon>Micromonosporales</taxon>
        <taxon>Micromonosporaceae</taxon>
        <taxon>Actinoplanes</taxon>
    </lineage>
</organism>
<name>A0A561VLQ7_ACTTI</name>
<evidence type="ECO:0000313" key="2">
    <source>
        <dbReference type="EMBL" id="TWG12545.1"/>
    </source>
</evidence>
<proteinExistence type="predicted"/>
<evidence type="ECO:0000313" key="3">
    <source>
        <dbReference type="Proteomes" id="UP000320239"/>
    </source>
</evidence>
<feature type="transmembrane region" description="Helical" evidence="1">
    <location>
        <begin position="39"/>
        <end position="61"/>
    </location>
</feature>
<reference evidence="2 3" key="1">
    <citation type="submission" date="2019-06" db="EMBL/GenBank/DDBJ databases">
        <title>Sequencing the genomes of 1000 actinobacteria strains.</title>
        <authorList>
            <person name="Klenk H.-P."/>
        </authorList>
    </citation>
    <scope>NUCLEOTIDE SEQUENCE [LARGE SCALE GENOMIC DNA]</scope>
    <source>
        <strain evidence="2 3">DSM 43866</strain>
    </source>
</reference>
<keyword evidence="1" id="KW-0472">Membrane</keyword>
<dbReference type="EMBL" id="VIWY01000005">
    <property type="protein sequence ID" value="TWG12545.1"/>
    <property type="molecule type" value="Genomic_DNA"/>
</dbReference>
<keyword evidence="1" id="KW-0812">Transmembrane</keyword>
<keyword evidence="3" id="KW-1185">Reference proteome</keyword>
<protein>
    <submittedName>
        <fullName evidence="2">Uncharacterized protein</fullName>
    </submittedName>
</protein>
<keyword evidence="1" id="KW-1133">Transmembrane helix</keyword>
<gene>
    <name evidence="2" type="ORF">FHX34_105412</name>
</gene>
<dbReference type="AlphaFoldDB" id="A0A561VLQ7"/>